<dbReference type="EMBL" id="GL883077">
    <property type="protein sequence ID" value="EGF93475.1"/>
    <property type="molecule type" value="Genomic_DNA"/>
</dbReference>
<dbReference type="GO" id="GO:0000224">
    <property type="term" value="F:peptide-N4-(N-acetyl-beta-glucosaminyl)asparagine amidase activity"/>
    <property type="evidence" value="ECO:0007669"/>
    <property type="project" value="TreeGrafter"/>
</dbReference>
<dbReference type="GO" id="GO:0005829">
    <property type="term" value="C:cytosol"/>
    <property type="evidence" value="ECO:0007669"/>
    <property type="project" value="TreeGrafter"/>
</dbReference>
<evidence type="ECO:0000313" key="3">
    <source>
        <dbReference type="EMBL" id="EGF93475.1"/>
    </source>
</evidence>
<dbReference type="GO" id="GO:0006516">
    <property type="term" value="P:glycoprotein catabolic process"/>
    <property type="evidence" value="ECO:0007669"/>
    <property type="project" value="TreeGrafter"/>
</dbReference>
<dbReference type="SUPFAM" id="SSF48208">
    <property type="entry name" value="Six-hairpin glycosidases"/>
    <property type="match status" value="1"/>
</dbReference>
<dbReference type="NCBIfam" id="TIGR01180">
    <property type="entry name" value="aman2_put"/>
    <property type="match status" value="1"/>
</dbReference>
<gene>
    <name evidence="3" type="ORF">ABI_19150</name>
</gene>
<dbReference type="STRING" id="715226.ABI_19150"/>
<dbReference type="Pfam" id="PF07971">
    <property type="entry name" value="Glyco_hydro_92"/>
    <property type="match status" value="1"/>
</dbReference>
<reference evidence="4" key="1">
    <citation type="submission" date="2011-03" db="EMBL/GenBank/DDBJ databases">
        <title>Draft genome sequence of Brevundimonas diminuta.</title>
        <authorList>
            <person name="Brown P.J.B."/>
            <person name="Buechlein A."/>
            <person name="Hemmerich C."/>
            <person name="Brun Y.V."/>
        </authorList>
    </citation>
    <scope>NUCLEOTIDE SEQUENCE [LARGE SCALE GENOMIC DNA]</scope>
    <source>
        <strain evidence="4">C19</strain>
    </source>
</reference>
<name>F4QLH7_9CAUL</name>
<dbReference type="PANTHER" id="PTHR12143:SF39">
    <property type="entry name" value="SECRETED PROTEIN"/>
    <property type="match status" value="1"/>
</dbReference>
<keyword evidence="4" id="KW-1185">Reference proteome</keyword>
<accession>F4QLH7</accession>
<dbReference type="HOGENOM" id="CLU_003690_2_2_5"/>
<evidence type="ECO:0000259" key="1">
    <source>
        <dbReference type="Pfam" id="PF07971"/>
    </source>
</evidence>
<proteinExistence type="predicted"/>
<dbReference type="GO" id="GO:0030246">
    <property type="term" value="F:carbohydrate binding"/>
    <property type="evidence" value="ECO:0007669"/>
    <property type="project" value="InterPro"/>
</dbReference>
<dbReference type="InterPro" id="IPR041371">
    <property type="entry name" value="GH92_N"/>
</dbReference>
<dbReference type="eggNOG" id="COG3537">
    <property type="taxonomic scope" value="Bacteria"/>
</dbReference>
<evidence type="ECO:0000313" key="4">
    <source>
        <dbReference type="Proteomes" id="UP000006512"/>
    </source>
</evidence>
<dbReference type="InterPro" id="IPR005887">
    <property type="entry name" value="GH92_a_mannosidase_put"/>
</dbReference>
<evidence type="ECO:0000259" key="2">
    <source>
        <dbReference type="Pfam" id="PF17678"/>
    </source>
</evidence>
<dbReference type="Gene3D" id="1.20.1610.10">
    <property type="entry name" value="alpha-1,2-mannosidases domains"/>
    <property type="match status" value="1"/>
</dbReference>
<dbReference type="Gene3D" id="3.30.2080.10">
    <property type="entry name" value="GH92 mannosidase domain"/>
    <property type="match status" value="1"/>
</dbReference>
<sequence>MAMALPVRADPLGRADPTLFADPMIGTGGHGHVFPGATVPFGMIQLSPDTDNARWDACSGYYYDDATLLGFSHTHLSGTGASDMMDLLVVPFVGETKLSPGTLANPEGSYRTRMSHEHEVATPGYYSLILPDSGIRAELTATARAGLHRYTFPLGQRARILLDWTHGYRDRDPKQTLIASAQLQANSPTVLAGSRRVLQWANGRHIHFAMRLSQPFEIIQYYENDQPVDAIAALTGQKLKAVLDFGILTEPLLLTVGVSAVDIPGALNNLDSDLAHWDFDAVTGAARALWAEALSPIRIETTSESDRRIFTTALYHAHMAPTLFSDRDGRYRGMDGTVRNLAPGEVNYSTYSLWDTYRTWHPLMTILAPDRAAAYARNLIEQGLQSPAGPCIWPLQGVETYCMIGWHSAVVIAEALNKGLPGIDAARAWSLYRQLAFQRNEFGLDSYRAKGFIPADVQNQSVSKTIEYSLDDWAMAHIADAAGATSDADKLRLRSGNYRNVFDTKTQFMRPRLKTGRWAEPFDPRAMGHNPRWWDYCESNAWQATFGVQHDVYGAIALFGGDAAFEARLDSLFAASSELLPGAPPDMDGMIGQYTHGNEPSHHIAYLYAYAGVAWKTQAMVRKILREQYRDGPDGMSGNEDCGQMSAWYIMSALGFYPVDPVSGIYVFGSPLFPVAEIRVGENVLRIVAESVDSGPYIQSITRNGETYTRSWISHADVMSGGEVRFVMGAEPNKEFGRAVADRPPSFV</sequence>
<organism evidence="3 4">
    <name type="scientific">Asticcacaulis biprosthecium C19</name>
    <dbReference type="NCBI Taxonomy" id="715226"/>
    <lineage>
        <taxon>Bacteria</taxon>
        <taxon>Pseudomonadati</taxon>
        <taxon>Pseudomonadota</taxon>
        <taxon>Alphaproteobacteria</taxon>
        <taxon>Caulobacterales</taxon>
        <taxon>Caulobacteraceae</taxon>
        <taxon>Asticcacaulis</taxon>
    </lineage>
</organism>
<dbReference type="Gene3D" id="2.70.98.10">
    <property type="match status" value="1"/>
</dbReference>
<protein>
    <submittedName>
        <fullName evidence="3">Alpha-1,2-mannosidase family protein</fullName>
    </submittedName>
</protein>
<dbReference type="InterPro" id="IPR012939">
    <property type="entry name" value="Glyco_hydro_92"/>
</dbReference>
<dbReference type="FunFam" id="3.30.2080.10:FF:000001">
    <property type="entry name" value="Alpha-1,2-mannosidase subfamily"/>
    <property type="match status" value="1"/>
</dbReference>
<dbReference type="Proteomes" id="UP000006512">
    <property type="component" value="Unassembled WGS sequence"/>
</dbReference>
<dbReference type="GO" id="GO:0005975">
    <property type="term" value="P:carbohydrate metabolic process"/>
    <property type="evidence" value="ECO:0007669"/>
    <property type="project" value="InterPro"/>
</dbReference>
<dbReference type="PANTHER" id="PTHR12143">
    <property type="entry name" value="PEPTIDE N-GLYCANASE PNGASE -RELATED"/>
    <property type="match status" value="1"/>
</dbReference>
<feature type="domain" description="Glycosyl hydrolase family 92" evidence="1">
    <location>
        <begin position="266"/>
        <end position="729"/>
    </location>
</feature>
<feature type="domain" description="Glycosyl hydrolase family 92 N-terminal" evidence="2">
    <location>
        <begin position="22"/>
        <end position="259"/>
    </location>
</feature>
<dbReference type="Pfam" id="PF17678">
    <property type="entry name" value="Glyco_hydro_92N"/>
    <property type="match status" value="1"/>
</dbReference>
<dbReference type="InterPro" id="IPR050883">
    <property type="entry name" value="PNGase"/>
</dbReference>
<dbReference type="InterPro" id="IPR014718">
    <property type="entry name" value="GH-type_carb-bd"/>
</dbReference>
<dbReference type="Gene3D" id="1.20.1050.60">
    <property type="entry name" value="alpha-1,2-mannosidase"/>
    <property type="match status" value="1"/>
</dbReference>
<dbReference type="InterPro" id="IPR008928">
    <property type="entry name" value="6-hairpin_glycosidase_sf"/>
</dbReference>
<dbReference type="AlphaFoldDB" id="F4QLH7"/>